<gene>
    <name evidence="7" type="ORF">QYM36_015171</name>
</gene>
<evidence type="ECO:0000256" key="3">
    <source>
        <dbReference type="ARBA" id="ARBA00022989"/>
    </source>
</evidence>
<dbReference type="InterPro" id="IPR004843">
    <property type="entry name" value="Calcineurin-like_PHP"/>
</dbReference>
<accession>A0AA88KUC7</accession>
<dbReference type="PANTHER" id="PTHR13315">
    <property type="entry name" value="METALLO PHOSPHOESTERASE RELATED"/>
    <property type="match status" value="1"/>
</dbReference>
<dbReference type="Pfam" id="PF00149">
    <property type="entry name" value="Metallophos"/>
    <property type="match status" value="1"/>
</dbReference>
<evidence type="ECO:0000313" key="7">
    <source>
        <dbReference type="EMBL" id="KAK2707383.1"/>
    </source>
</evidence>
<keyword evidence="8" id="KW-1185">Reference proteome</keyword>
<evidence type="ECO:0000259" key="6">
    <source>
        <dbReference type="Pfam" id="PF00149"/>
    </source>
</evidence>
<dbReference type="AlphaFoldDB" id="A0AA88KUC7"/>
<comment type="caution">
    <text evidence="7">The sequence shown here is derived from an EMBL/GenBank/DDBJ whole genome shotgun (WGS) entry which is preliminary data.</text>
</comment>
<evidence type="ECO:0000256" key="2">
    <source>
        <dbReference type="ARBA" id="ARBA00022692"/>
    </source>
</evidence>
<evidence type="ECO:0000256" key="5">
    <source>
        <dbReference type="SAM" id="Phobius"/>
    </source>
</evidence>
<keyword evidence="3 5" id="KW-1133">Transmembrane helix</keyword>
<dbReference type="InterPro" id="IPR033308">
    <property type="entry name" value="PGAP5/Cdc1/Ted1"/>
</dbReference>
<dbReference type="Gene3D" id="3.60.21.10">
    <property type="match status" value="1"/>
</dbReference>
<dbReference type="GO" id="GO:0006506">
    <property type="term" value="P:GPI anchor biosynthetic process"/>
    <property type="evidence" value="ECO:0007669"/>
    <property type="project" value="InterPro"/>
</dbReference>
<dbReference type="GO" id="GO:0016020">
    <property type="term" value="C:membrane"/>
    <property type="evidence" value="ECO:0007669"/>
    <property type="project" value="UniProtKB-SubCell"/>
</dbReference>
<dbReference type="InterPro" id="IPR029052">
    <property type="entry name" value="Metallo-depent_PP-like"/>
</dbReference>
<dbReference type="GO" id="GO:0005783">
    <property type="term" value="C:endoplasmic reticulum"/>
    <property type="evidence" value="ECO:0007669"/>
    <property type="project" value="TreeGrafter"/>
</dbReference>
<protein>
    <recommendedName>
        <fullName evidence="6">Calcineurin-like phosphoesterase domain-containing protein</fullName>
    </recommendedName>
</protein>
<evidence type="ECO:0000256" key="4">
    <source>
        <dbReference type="ARBA" id="ARBA00023136"/>
    </source>
</evidence>
<keyword evidence="4 5" id="KW-0472">Membrane</keyword>
<evidence type="ECO:0000313" key="8">
    <source>
        <dbReference type="Proteomes" id="UP001187531"/>
    </source>
</evidence>
<feature type="transmembrane region" description="Helical" evidence="5">
    <location>
        <begin position="294"/>
        <end position="321"/>
    </location>
</feature>
<dbReference type="Proteomes" id="UP001187531">
    <property type="component" value="Unassembled WGS sequence"/>
</dbReference>
<feature type="domain" description="Calcineurin-like phosphoesterase" evidence="6">
    <location>
        <begin position="43"/>
        <end position="224"/>
    </location>
</feature>
<organism evidence="7 8">
    <name type="scientific">Artemia franciscana</name>
    <name type="common">Brine shrimp</name>
    <name type="synonym">Artemia sanfranciscana</name>
    <dbReference type="NCBI Taxonomy" id="6661"/>
    <lineage>
        <taxon>Eukaryota</taxon>
        <taxon>Metazoa</taxon>
        <taxon>Ecdysozoa</taxon>
        <taxon>Arthropoda</taxon>
        <taxon>Crustacea</taxon>
        <taxon>Branchiopoda</taxon>
        <taxon>Anostraca</taxon>
        <taxon>Artemiidae</taxon>
        <taxon>Artemia</taxon>
    </lineage>
</organism>
<name>A0AA88KUC7_ARTSF</name>
<sequence length="327" mass="37569">MVRKWDFRILLLRISFLLVVYNEYLVYYINLWKWEANTGEGARILVVADPQILGYENENIITRWDSDRYLRSTFQVASNFFKPDIVVFLGDLTDEGSLSNDQLFSEYASRFMTLFHVDSSVKTIYLPGDNDIGGEGNDPFLPSKLERFTEEFGKIKSHILRTVEFIPVNRIASESSLPEKCKNDSLISCVVLSHIPVNVYGKEYASHIMIKINPLLTISAHEHSSFVIYPKMDPLHIEDINDFSVHNFKSDESVEIVAPTCSYRMGKQIYGFGALVIGDNKIISYNVLWSPSRFVALIVYGFFVLIVCFVVCLRISSWFILRTMGLY</sequence>
<dbReference type="GO" id="GO:0016787">
    <property type="term" value="F:hydrolase activity"/>
    <property type="evidence" value="ECO:0007669"/>
    <property type="project" value="InterPro"/>
</dbReference>
<comment type="subcellular location">
    <subcellularLocation>
        <location evidence="1">Membrane</location>
        <topology evidence="1">Multi-pass membrane protein</topology>
    </subcellularLocation>
</comment>
<feature type="transmembrane region" description="Helical" evidence="5">
    <location>
        <begin position="7"/>
        <end position="29"/>
    </location>
</feature>
<dbReference type="PANTHER" id="PTHR13315:SF4">
    <property type="entry name" value="METALLOPHOSPHOESTERASE, ISOFORM E"/>
    <property type="match status" value="1"/>
</dbReference>
<dbReference type="EMBL" id="JAVRJZ010000019">
    <property type="protein sequence ID" value="KAK2707383.1"/>
    <property type="molecule type" value="Genomic_DNA"/>
</dbReference>
<proteinExistence type="predicted"/>
<keyword evidence="2 5" id="KW-0812">Transmembrane</keyword>
<reference evidence="7" key="1">
    <citation type="submission" date="2023-07" db="EMBL/GenBank/DDBJ databases">
        <title>Chromosome-level genome assembly of Artemia franciscana.</title>
        <authorList>
            <person name="Jo E."/>
        </authorList>
    </citation>
    <scope>NUCLEOTIDE SEQUENCE</scope>
    <source>
        <tissue evidence="7">Whole body</tissue>
    </source>
</reference>
<dbReference type="SUPFAM" id="SSF56300">
    <property type="entry name" value="Metallo-dependent phosphatases"/>
    <property type="match status" value="1"/>
</dbReference>
<evidence type="ECO:0000256" key="1">
    <source>
        <dbReference type="ARBA" id="ARBA00004141"/>
    </source>
</evidence>